<protein>
    <submittedName>
        <fullName evidence="8">MULE transposase domain</fullName>
    </submittedName>
</protein>
<dbReference type="PANTHER" id="PTHR33067">
    <property type="entry name" value="RNA-DIRECTED DNA POLYMERASE-RELATED"/>
    <property type="match status" value="1"/>
</dbReference>
<dbReference type="Proteomes" id="UP000694251">
    <property type="component" value="Chromosome 2"/>
</dbReference>
<evidence type="ECO:0000256" key="4">
    <source>
        <dbReference type="PROSITE-ProRule" id="PRU01343"/>
    </source>
</evidence>
<dbReference type="PROSITE" id="PS51999">
    <property type="entry name" value="ZF_GRF"/>
    <property type="match status" value="1"/>
</dbReference>
<evidence type="ECO:0000256" key="1">
    <source>
        <dbReference type="ARBA" id="ARBA00022723"/>
    </source>
</evidence>
<feature type="compositionally biased region" description="Low complexity" evidence="6">
    <location>
        <begin position="1596"/>
        <end position="1616"/>
    </location>
</feature>
<evidence type="ECO:0000259" key="7">
    <source>
        <dbReference type="PROSITE" id="PS51999"/>
    </source>
</evidence>
<dbReference type="EMBL" id="JAEFBJ010000002">
    <property type="protein sequence ID" value="KAG7640688.1"/>
    <property type="molecule type" value="Genomic_DNA"/>
</dbReference>
<dbReference type="OrthoDB" id="1112103at2759"/>
<dbReference type="GO" id="GO:0008270">
    <property type="term" value="F:zinc ion binding"/>
    <property type="evidence" value="ECO:0007669"/>
    <property type="project" value="UniProtKB-KW"/>
</dbReference>
<feature type="region of interest" description="Disordered" evidence="6">
    <location>
        <begin position="1875"/>
        <end position="1896"/>
    </location>
</feature>
<feature type="region of interest" description="Disordered" evidence="6">
    <location>
        <begin position="63"/>
        <end position="83"/>
    </location>
</feature>
<keyword evidence="3" id="KW-0862">Zinc</keyword>
<feature type="compositionally biased region" description="Polar residues" evidence="6">
    <location>
        <begin position="1039"/>
        <end position="1048"/>
    </location>
</feature>
<feature type="region of interest" description="Disordered" evidence="6">
    <location>
        <begin position="1228"/>
        <end position="1252"/>
    </location>
</feature>
<sequence length="1896" mass="213113">MFTQMRRHIEEVNLCVTVVQHTIPISPVDVACKDFNSEDSEETYYDSEEELHQFALDSALVGATQDPTPCETEQEPRSSTRRELFPAGGISIREPEDYIRLKSLECGPTNKGKGIMDKNDKSAKVGPSRAKNDDLEEVDSYRADVGRPPGNHVSPITNDVEETEIQRQNILFWGRAQDALNTILSDFSDDPILFGRDAPLVFNDGKGVGSAFFDVKYEGDKLFVGRVFKSKSDCKNKIVIHAINHNFQVRHANQRHTRTIDQRYRDHRLATTQVIGELMQSRFLGIKRGPNAAVIKKFLLDEYHVSISYWKAWRAREVAMEKSLGSMAGSYALVPAYARLLQQANLGSLCFTEYDDEQNGPRRFKYQFIAFATSIKGYEYMRKVIVVDGTSMNGRYGGCFISACCQDGNFQIFPIAIGIVNSENDSAFEWFFQRLNVIAPDNLDLMFISNRHASIYTGLSKVYTQANHAACTVHLWRNVKHLYKPKSLCRLMSEAAIVDYITMYIVMCIGFSEWTRVHSKGRRFNIMDSNTCLGIPCAHAIQVAARLGVPTNSLTAIGYFNELVKLSYEEKIYPIHSVGGEVAPRIALGTTGEVHPPFFRRPPGRPRKIRIFATNPVPRGGVHVVVVLATTKPPSVILYKSSTTSMGVHLFNCREQNRGFTREKLRRESETKMGDRGRGIPSRCRCGEDVVLRTSKTVKNPRRLFYACRCGEENGRGHLFRLTDEVLRITSFTSRTQTETDTMAAVVDEQVQLNNIGAGDAPRYHNQRNGIVPPLVQNNNFEIKNGLIAMVQSNKFHGLPMEDPLDHLDEFDRLCSLTKINRTQCPHHGFSKASLLSTFYRGVLPSIMMLLDTASNGNFLNKDVEEGWELVENLAYSYGNYNEDYDRSIRTSSDSNEKHRREMKAMNEKLDKLLLVQQKHVHFQGDDETFQVQDGKTLQSEEKYKCCKHAGLSLPLTAAESTQALCFIQPSSGILQGQAAGAMDLAKKMAEIHNKVDCTFNDLNIKLEALTSKFCYMEGQTGSTSAPKVTGLPGKSIPTRRNTPPLTQSQSAMIKSCQLDISPTQSLKAWIKRYNSLVEKKLDEMEAVMPLIEVLNLIPDPTKIATVKRSVQEKLEDPGSFTLPCSIGQLVFSNCLCDLGASVSRKPFGLLKDLPVMINGVEVPTDFVVLEMEAEPTDSLILGRPFLASAGAMIDVKDGRISLNLGKHIKLQFDIYETSQRSTVEEKIMAQPQPSNSITRPSTTSTPDLWSEEIDYPPEEKEAYFEERRIEYSATHLSREDAEYDDEVREDYAEATKTYREILQWPGSNHMQLLTTNSAPSSTEVLRITSFTSRTQTETYTIAAVVDEQVQLNNIGAGDAPRYHNQRNGIVPPPVQNNNFEIKNGLIAMVQSNKFHGLPMEDPLDHLDEFDRLCSLTKINGVRLRDYGMIFPVSQRQNNETFYEAWERFKGYQTQCPHHGFSKASLLSTFYRGVLPNIKMLLDTASNGNFLNKDVEEGWELKHVHFLGDDETFQVQDGETLQSKEVSYVQNQGGFNQGFNNFKQNHPNLSYRSTNVANTQDQVYPSQQQNQPKLFVPYNQVQGYVPKQQYQSNYQQQLPPSGFTQQQNQQSSPTPDSDLKNMLHQILQGQAGGAMDLAKKMAEIHNKVDCTFNDLNIKLEALTSKEYATAHAITICHDRELPTRHISNAITVASDVQEGEAYTQIKISVVGLDHSAGSRFQTQSYLDEKAAIIDRMMYQDSEYECDANPSRATVKRSVQEKLEDPGSFTLPCSIGQLVFSNCLCDLGASVSRKPFGLLKDLPVMINGVEVPTDFVVLEMEAEPTDSLILGRPFLASAGAMIDVKDGRISLNLGKHIKLQFDIYETLQRSTVEEKIMAQPQPSNSITRPSTTSTPDL</sequence>
<feature type="compositionally biased region" description="Polar residues" evidence="6">
    <location>
        <begin position="1879"/>
        <end position="1896"/>
    </location>
</feature>
<dbReference type="InterPro" id="IPR010666">
    <property type="entry name" value="Znf_GRF"/>
</dbReference>
<reference evidence="8 9" key="1">
    <citation type="submission" date="2020-12" db="EMBL/GenBank/DDBJ databases">
        <title>Concerted genomic and epigenomic changes stabilize Arabidopsis allopolyploids.</title>
        <authorList>
            <person name="Chen Z."/>
        </authorList>
    </citation>
    <scope>NUCLEOTIDE SEQUENCE [LARGE SCALE GENOMIC DNA]</scope>
    <source>
        <strain evidence="8">As9502</strain>
        <tissue evidence="8">Leaf</tissue>
    </source>
</reference>
<organism evidence="8 9">
    <name type="scientific">Arabidopsis suecica</name>
    <name type="common">Swedish thale-cress</name>
    <name type="synonym">Cardaminopsis suecica</name>
    <dbReference type="NCBI Taxonomy" id="45249"/>
    <lineage>
        <taxon>Eukaryota</taxon>
        <taxon>Viridiplantae</taxon>
        <taxon>Streptophyta</taxon>
        <taxon>Embryophyta</taxon>
        <taxon>Tracheophyta</taxon>
        <taxon>Spermatophyta</taxon>
        <taxon>Magnoliopsida</taxon>
        <taxon>eudicotyledons</taxon>
        <taxon>Gunneridae</taxon>
        <taxon>Pentapetalae</taxon>
        <taxon>rosids</taxon>
        <taxon>malvids</taxon>
        <taxon>Brassicales</taxon>
        <taxon>Brassicaceae</taxon>
        <taxon>Camelineae</taxon>
        <taxon>Arabidopsis</taxon>
    </lineage>
</organism>
<dbReference type="PANTHER" id="PTHR33067:SF31">
    <property type="entry name" value="RNA-DIRECTED DNA POLYMERASE"/>
    <property type="match status" value="1"/>
</dbReference>
<dbReference type="InterPro" id="IPR005162">
    <property type="entry name" value="Retrotrans_gag_dom"/>
</dbReference>
<name>A0A8T2FXD0_ARASU</name>
<keyword evidence="1" id="KW-0479">Metal-binding</keyword>
<keyword evidence="9" id="KW-1185">Reference proteome</keyword>
<proteinExistence type="predicted"/>
<keyword evidence="2 4" id="KW-0863">Zinc-finger</keyword>
<evidence type="ECO:0000256" key="3">
    <source>
        <dbReference type="ARBA" id="ARBA00022833"/>
    </source>
</evidence>
<accession>A0A8T2FXD0</accession>
<dbReference type="InterPro" id="IPR018289">
    <property type="entry name" value="MULE_transposase_dom"/>
</dbReference>
<feature type="compositionally biased region" description="Basic and acidic residues" evidence="6">
    <location>
        <begin position="114"/>
        <end position="123"/>
    </location>
</feature>
<feature type="region of interest" description="Disordered" evidence="6">
    <location>
        <begin position="110"/>
        <end position="134"/>
    </location>
</feature>
<evidence type="ECO:0000313" key="9">
    <source>
        <dbReference type="Proteomes" id="UP000694251"/>
    </source>
</evidence>
<feature type="coiled-coil region" evidence="5">
    <location>
        <begin position="889"/>
        <end position="916"/>
    </location>
</feature>
<evidence type="ECO:0000256" key="6">
    <source>
        <dbReference type="SAM" id="MobiDB-lite"/>
    </source>
</evidence>
<gene>
    <name evidence="8" type="ORF">ISN44_As02g005980</name>
</gene>
<feature type="region of interest" description="Disordered" evidence="6">
    <location>
        <begin position="1021"/>
        <end position="1048"/>
    </location>
</feature>
<evidence type="ECO:0000256" key="2">
    <source>
        <dbReference type="ARBA" id="ARBA00022771"/>
    </source>
</evidence>
<feature type="compositionally biased region" description="Basic and acidic residues" evidence="6">
    <location>
        <begin position="74"/>
        <end position="83"/>
    </location>
</feature>
<comment type="caution">
    <text evidence="8">The sequence shown here is derived from an EMBL/GenBank/DDBJ whole genome shotgun (WGS) entry which is preliminary data.</text>
</comment>
<dbReference type="Pfam" id="PF03732">
    <property type="entry name" value="Retrotrans_gag"/>
    <property type="match status" value="1"/>
</dbReference>
<dbReference type="Pfam" id="PF10551">
    <property type="entry name" value="MULE"/>
    <property type="match status" value="1"/>
</dbReference>
<keyword evidence="5" id="KW-0175">Coiled coil</keyword>
<feature type="domain" description="GRF-type" evidence="7">
    <location>
        <begin position="684"/>
        <end position="726"/>
    </location>
</feature>
<evidence type="ECO:0000256" key="5">
    <source>
        <dbReference type="SAM" id="Coils"/>
    </source>
</evidence>
<feature type="region of interest" description="Disordered" evidence="6">
    <location>
        <begin position="1596"/>
        <end position="1619"/>
    </location>
</feature>
<evidence type="ECO:0000313" key="8">
    <source>
        <dbReference type="EMBL" id="KAG7640688.1"/>
    </source>
</evidence>
<feature type="compositionally biased region" description="Polar residues" evidence="6">
    <location>
        <begin position="1232"/>
        <end position="1248"/>
    </location>
</feature>